<dbReference type="SUPFAM" id="SSF48726">
    <property type="entry name" value="Immunoglobulin"/>
    <property type="match status" value="1"/>
</dbReference>
<dbReference type="InterPro" id="IPR003597">
    <property type="entry name" value="Ig_C1-set"/>
</dbReference>
<feature type="non-terminal residue" evidence="3">
    <location>
        <position position="91"/>
    </location>
</feature>
<dbReference type="AlphaFoldDB" id="A0A7L1W4K8"/>
<feature type="non-terminal residue" evidence="3">
    <location>
        <position position="1"/>
    </location>
</feature>
<name>A0A7L1W4K8_9PASS</name>
<evidence type="ECO:0000256" key="1">
    <source>
        <dbReference type="SAM" id="MobiDB-lite"/>
    </source>
</evidence>
<evidence type="ECO:0000259" key="2">
    <source>
        <dbReference type="Pfam" id="PF07654"/>
    </source>
</evidence>
<dbReference type="Proteomes" id="UP000536092">
    <property type="component" value="Unassembled WGS sequence"/>
</dbReference>
<dbReference type="InterPro" id="IPR013783">
    <property type="entry name" value="Ig-like_fold"/>
</dbReference>
<protein>
    <submittedName>
        <fullName evidence="3">DQB2 protein</fullName>
    </submittedName>
</protein>
<evidence type="ECO:0000313" key="4">
    <source>
        <dbReference type="Proteomes" id="UP000536092"/>
    </source>
</evidence>
<keyword evidence="4" id="KW-1185">Reference proteome</keyword>
<dbReference type="Gene3D" id="2.60.40.10">
    <property type="entry name" value="Immunoglobulins"/>
    <property type="match status" value="1"/>
</dbReference>
<proteinExistence type="predicted"/>
<reference evidence="3 4" key="1">
    <citation type="submission" date="2019-09" db="EMBL/GenBank/DDBJ databases">
        <title>Bird 10,000 Genomes (B10K) Project - Family phase.</title>
        <authorList>
            <person name="Zhang G."/>
        </authorList>
    </citation>
    <scope>NUCLEOTIDE SEQUENCE [LARGE SCALE GENOMIC DNA]</scope>
    <source>
        <strain evidence="3">B10K-DU-002-20</strain>
        <tissue evidence="3">Muscle</tissue>
    </source>
</reference>
<gene>
    <name evidence="3" type="primary">Hladqb2_0</name>
    <name evidence="3" type="ORF">CERBRA_R01319</name>
</gene>
<comment type="caution">
    <text evidence="3">The sequence shown here is derived from an EMBL/GenBank/DDBJ whole genome shotgun (WGS) entry which is preliminary data.</text>
</comment>
<feature type="domain" description="Immunoglobulin C1-set" evidence="2">
    <location>
        <begin position="15"/>
        <end position="82"/>
    </location>
</feature>
<dbReference type="OrthoDB" id="9940220at2759"/>
<feature type="region of interest" description="Disordered" evidence="1">
    <location>
        <begin position="69"/>
        <end position="91"/>
    </location>
</feature>
<organism evidence="3 4">
    <name type="scientific">Certhia brachydactyla</name>
    <name type="common">short-toed tree-creeper</name>
    <dbReference type="NCBI Taxonomy" id="73330"/>
    <lineage>
        <taxon>Eukaryota</taxon>
        <taxon>Metazoa</taxon>
        <taxon>Chordata</taxon>
        <taxon>Craniata</taxon>
        <taxon>Vertebrata</taxon>
        <taxon>Euteleostomi</taxon>
        <taxon>Archelosauria</taxon>
        <taxon>Archosauria</taxon>
        <taxon>Dinosauria</taxon>
        <taxon>Saurischia</taxon>
        <taxon>Theropoda</taxon>
        <taxon>Coelurosauria</taxon>
        <taxon>Aves</taxon>
        <taxon>Neognathae</taxon>
        <taxon>Neoaves</taxon>
        <taxon>Telluraves</taxon>
        <taxon>Australaves</taxon>
        <taxon>Passeriformes</taxon>
        <taxon>Certhiidae</taxon>
        <taxon>Certhiinae</taxon>
        <taxon>Certhia</taxon>
    </lineage>
</organism>
<dbReference type="Pfam" id="PF07654">
    <property type="entry name" value="C1-set"/>
    <property type="match status" value="1"/>
</dbReference>
<evidence type="ECO:0000313" key="3">
    <source>
        <dbReference type="EMBL" id="NXO92636.1"/>
    </source>
</evidence>
<dbReference type="EMBL" id="VXBV01002519">
    <property type="protein sequence ID" value="NXO92636.1"/>
    <property type="molecule type" value="Genomic_DNA"/>
</dbReference>
<dbReference type="InterPro" id="IPR036179">
    <property type="entry name" value="Ig-like_dom_sf"/>
</dbReference>
<accession>A0A7L1W4K8</accession>
<sequence>SLSICLGPSRCQPGPGRLLCSLMHFQPAQGQLSWCQGQQELWAHVVATAVGPSGDWSQQLLVLLQTPPRRGVTSRCPGEHGSLEHPPSPHW</sequence>